<dbReference type="PROSITE" id="PS00518">
    <property type="entry name" value="ZF_RING_1"/>
    <property type="match status" value="1"/>
</dbReference>
<dbReference type="InterPro" id="IPR052583">
    <property type="entry name" value="ATP-helicase/E3_Ub-Ligase"/>
</dbReference>
<reference evidence="6" key="1">
    <citation type="submission" date="2018-11" db="EMBL/GenBank/DDBJ databases">
        <title>A distinct lineage of giant viruses engineers rhodopsin photosystems in predatory marine eukaryotes.</title>
        <authorList>
            <person name="Needham D.M."/>
            <person name="Yoshizawa S."/>
            <person name="Hosaka T."/>
            <person name="Poirier C."/>
            <person name="Choi C.-J."/>
            <person name="Hehenberger E."/>
            <person name="Irwin N.A.T."/>
            <person name="Wilken S."/>
            <person name="Yung C.-M."/>
            <person name="Bachy C."/>
            <person name="Kurihara R."/>
            <person name="Nakajima Y."/>
            <person name="Kojima K."/>
            <person name="Kimura-Someya T."/>
            <person name="Leonard G."/>
            <person name="Malmstrom R.R."/>
            <person name="Mende D."/>
            <person name="Olson D.K."/>
            <person name="Sudo Y."/>
            <person name="Sudek S."/>
            <person name="Richards T.A."/>
            <person name="DeLong E.F."/>
            <person name="Keeling P.J."/>
            <person name="Santoro A.E."/>
            <person name="Shirouzu M."/>
            <person name="Iwasaki W."/>
            <person name="Worden A.Z."/>
        </authorList>
    </citation>
    <scope>NUCLEOTIDE SEQUENCE</scope>
</reference>
<gene>
    <name evidence="6" type="ORF">1_151</name>
</gene>
<dbReference type="EMBL" id="MK250085">
    <property type="protein sequence ID" value="QDY51766.1"/>
    <property type="molecule type" value="Genomic_DNA"/>
</dbReference>
<dbReference type="SMART" id="SM00184">
    <property type="entry name" value="RING"/>
    <property type="match status" value="1"/>
</dbReference>
<accession>A0A5B8IDF1</accession>
<protein>
    <recommendedName>
        <fullName evidence="5">RING-type domain-containing protein</fullName>
    </recommendedName>
</protein>
<proteinExistence type="predicted"/>
<keyword evidence="3" id="KW-0862">Zinc</keyword>
<name>A0A5B8IDF1_9VIRU</name>
<dbReference type="InterPro" id="IPR017907">
    <property type="entry name" value="Znf_RING_CS"/>
</dbReference>
<feature type="domain" description="RING-type" evidence="5">
    <location>
        <begin position="418"/>
        <end position="458"/>
    </location>
</feature>
<evidence type="ECO:0000259" key="5">
    <source>
        <dbReference type="PROSITE" id="PS50089"/>
    </source>
</evidence>
<sequence length="607" mass="73258">MKEYSINLELNNKDKNLFPKNLKNLYYINFFKKKKSHLFFFKSEAKYKVKIVLKINNELLKKMFLDNKSIPQITELIYFYTIYINIRKQYNIQEIENNLFYELLNNNNNNNNNNINTKLIDNNLIDLGNNFYLNLTTKKFEINKINYKFIKGKIIFNDLYFNNKDLITQLINKCNMKKNNNLNLINNNLINSNILLVTNRKLYWQEQLKNENYLFIEKNNIESKIFEDKKIVFIDLNLIEKNINYFINYYWHILVLDLDSSYINNKKDLNFLTNIKYQNKYLLINKFYLLENYNTTLNIFLKKYNNYLIDSNNLRGFIELNQNKINKNITIKNDFISFNQQERKKYKEYLDKFSSFYKQNNILFVDDIYLRKMCCFPEKNLKINIINFKDLSNEIDNFNIQESYKEKIISINKKKNECSICLNNIKSNNLCLTKCGHIYCFTCIHKSINYSHNCPSCRQDLKENDLYYIKTDNKKILDNKIINYGLLDNLGTKIKNLIKLIKTIDNVVIFSNYDECIKIISSIFKKLHITNSLLLNYDTNQINIKNYNNIVFLEPLYEKKKEILKMRYKFIYSLFENKNINVYNLIINNSIEKQFFIQNNLLINQNT</sequence>
<evidence type="ECO:0000256" key="2">
    <source>
        <dbReference type="ARBA" id="ARBA00022771"/>
    </source>
</evidence>
<dbReference type="InterPro" id="IPR001841">
    <property type="entry name" value="Znf_RING"/>
</dbReference>
<dbReference type="GO" id="GO:0008270">
    <property type="term" value="F:zinc ion binding"/>
    <property type="evidence" value="ECO:0007669"/>
    <property type="project" value="UniProtKB-KW"/>
</dbReference>
<keyword evidence="2 4" id="KW-0863">Zinc-finger</keyword>
<dbReference type="PANTHER" id="PTHR45865">
    <property type="entry name" value="E3 UBIQUITIN-PROTEIN LIGASE SHPRH FAMILY MEMBER"/>
    <property type="match status" value="1"/>
</dbReference>
<evidence type="ECO:0000256" key="1">
    <source>
        <dbReference type="ARBA" id="ARBA00022723"/>
    </source>
</evidence>
<dbReference type="PROSITE" id="PS50089">
    <property type="entry name" value="ZF_RING_2"/>
    <property type="match status" value="1"/>
</dbReference>
<evidence type="ECO:0000256" key="4">
    <source>
        <dbReference type="PROSITE-ProRule" id="PRU00175"/>
    </source>
</evidence>
<dbReference type="SUPFAM" id="SSF57850">
    <property type="entry name" value="RING/U-box"/>
    <property type="match status" value="1"/>
</dbReference>
<dbReference type="Pfam" id="PF13639">
    <property type="entry name" value="zf-RING_2"/>
    <property type="match status" value="1"/>
</dbReference>
<keyword evidence="1" id="KW-0479">Metal-binding</keyword>
<dbReference type="Gene3D" id="3.30.40.10">
    <property type="entry name" value="Zinc/RING finger domain, C3HC4 (zinc finger)"/>
    <property type="match status" value="1"/>
</dbReference>
<evidence type="ECO:0000256" key="3">
    <source>
        <dbReference type="ARBA" id="ARBA00022833"/>
    </source>
</evidence>
<dbReference type="InterPro" id="IPR013083">
    <property type="entry name" value="Znf_RING/FYVE/PHD"/>
</dbReference>
<evidence type="ECO:0000313" key="6">
    <source>
        <dbReference type="EMBL" id="QDY51766.1"/>
    </source>
</evidence>
<organism evidence="6">
    <name type="scientific">Mimiviridae sp. ChoanoV1</name>
    <dbReference type="NCBI Taxonomy" id="2596887"/>
    <lineage>
        <taxon>Viruses</taxon>
        <taxon>Varidnaviria</taxon>
        <taxon>Bamfordvirae</taxon>
        <taxon>Nucleocytoviricota</taxon>
        <taxon>Megaviricetes</taxon>
        <taxon>Imitervirales</taxon>
        <taxon>Schizomimiviridae</taxon>
    </lineage>
</organism>
<dbReference type="PANTHER" id="PTHR45865:SF1">
    <property type="entry name" value="E3 UBIQUITIN-PROTEIN LIGASE SHPRH"/>
    <property type="match status" value="1"/>
</dbReference>